<organism evidence="5 6">
    <name type="scientific">Micromonospora craniellae</name>
    <dbReference type="NCBI Taxonomy" id="2294034"/>
    <lineage>
        <taxon>Bacteria</taxon>
        <taxon>Bacillati</taxon>
        <taxon>Actinomycetota</taxon>
        <taxon>Actinomycetes</taxon>
        <taxon>Micromonosporales</taxon>
        <taxon>Micromonosporaceae</taxon>
        <taxon>Micromonospora</taxon>
    </lineage>
</organism>
<accession>A0A372FTA7</accession>
<dbReference type="RefSeq" id="WP_117230594.1">
    <property type="nucleotide sequence ID" value="NZ_CP061725.1"/>
</dbReference>
<evidence type="ECO:0000256" key="1">
    <source>
        <dbReference type="ARBA" id="ARBA00001933"/>
    </source>
</evidence>
<protein>
    <submittedName>
        <fullName evidence="5">Pyridoxal-phosphate dependent enzyme</fullName>
    </submittedName>
</protein>
<dbReference type="EMBL" id="QVFU01000044">
    <property type="protein sequence ID" value="RFS43816.1"/>
    <property type="molecule type" value="Genomic_DNA"/>
</dbReference>
<dbReference type="OrthoDB" id="9801249at2"/>
<dbReference type="InterPro" id="IPR027278">
    <property type="entry name" value="ACCD_DCysDesulf"/>
</dbReference>
<evidence type="ECO:0000256" key="3">
    <source>
        <dbReference type="ARBA" id="ARBA00022898"/>
    </source>
</evidence>
<dbReference type="InterPro" id="IPR036052">
    <property type="entry name" value="TrpB-like_PALP_sf"/>
</dbReference>
<dbReference type="GO" id="GO:0019148">
    <property type="term" value="F:D-cysteine desulfhydrase activity"/>
    <property type="evidence" value="ECO:0007669"/>
    <property type="project" value="TreeGrafter"/>
</dbReference>
<name>A0A372FTA7_9ACTN</name>
<sequence length="348" mass="35699">MGGDAPSWGRPEPRLTDTVRALPRIGIHRWPVTCWPAPTLHPGGNAVVIAEEHGGFAFGGNKVRQVDILLGQARQAGADTVVTSAGPHSNLCRVVAAAARAAGLDVHLVLRGEPPAEPSRNQVLYELAGARLHWVRTTDAFDPVQAETMTAIADEARANGSTTAVVDVRTAPGSTLCALATTAVVDELADALADRPPDRIMLAGGAGNTAGGVLAVLAARRATVSLVVASALAPAAQLRALVRNRAAAALDRVGLPTALLDEVSLEVTDGQLGGGHGVPTEAAVAAQRATARASGAFLDLTYNSKAMAALLADYRPGSWLFLHTGGSPNVFAPHPFPADAPQSDEGAP</sequence>
<comment type="caution">
    <text evidence="5">The sequence shown here is derived from an EMBL/GenBank/DDBJ whole genome shotgun (WGS) entry which is preliminary data.</text>
</comment>
<evidence type="ECO:0000313" key="5">
    <source>
        <dbReference type="EMBL" id="RFS43816.1"/>
    </source>
</evidence>
<dbReference type="AlphaFoldDB" id="A0A372FTA7"/>
<feature type="domain" description="Tryptophan synthase beta chain-like PALP" evidence="4">
    <location>
        <begin position="31"/>
        <end position="325"/>
    </location>
</feature>
<evidence type="ECO:0000313" key="6">
    <source>
        <dbReference type="Proteomes" id="UP000262621"/>
    </source>
</evidence>
<reference evidence="5 6" key="1">
    <citation type="submission" date="2018-08" db="EMBL/GenBank/DDBJ databases">
        <title>Verrucosispora craniellae sp. nov., isolated from a marine sponge in the South China Sea.</title>
        <authorList>
            <person name="Li L."/>
            <person name="Lin H.W."/>
        </authorList>
    </citation>
    <scope>NUCLEOTIDE SEQUENCE [LARGE SCALE GENOMIC DNA]</scope>
    <source>
        <strain evidence="5 6">LHW63014</strain>
    </source>
</reference>
<dbReference type="Proteomes" id="UP000262621">
    <property type="component" value="Unassembled WGS sequence"/>
</dbReference>
<dbReference type="Pfam" id="PF00291">
    <property type="entry name" value="PALP"/>
    <property type="match status" value="1"/>
</dbReference>
<dbReference type="PANTHER" id="PTHR43780:SF2">
    <property type="entry name" value="1-AMINOCYCLOPROPANE-1-CARBOXYLATE DEAMINASE-RELATED"/>
    <property type="match status" value="1"/>
</dbReference>
<keyword evidence="3" id="KW-0663">Pyridoxal phosphate</keyword>
<dbReference type="GO" id="GO:1901605">
    <property type="term" value="P:alpha-amino acid metabolic process"/>
    <property type="evidence" value="ECO:0007669"/>
    <property type="project" value="UniProtKB-ARBA"/>
</dbReference>
<evidence type="ECO:0000256" key="2">
    <source>
        <dbReference type="ARBA" id="ARBA00008639"/>
    </source>
</evidence>
<dbReference type="PANTHER" id="PTHR43780">
    <property type="entry name" value="1-AMINOCYCLOPROPANE-1-CARBOXYLATE DEAMINASE-RELATED"/>
    <property type="match status" value="1"/>
</dbReference>
<proteinExistence type="inferred from homology"/>
<dbReference type="InterPro" id="IPR001926">
    <property type="entry name" value="TrpB-like_PALP"/>
</dbReference>
<dbReference type="SUPFAM" id="SSF53686">
    <property type="entry name" value="Tryptophan synthase beta subunit-like PLP-dependent enzymes"/>
    <property type="match status" value="1"/>
</dbReference>
<evidence type="ECO:0000259" key="4">
    <source>
        <dbReference type="Pfam" id="PF00291"/>
    </source>
</evidence>
<comment type="cofactor">
    <cofactor evidence="1">
        <name>pyridoxal 5'-phosphate</name>
        <dbReference type="ChEBI" id="CHEBI:597326"/>
    </cofactor>
</comment>
<dbReference type="Gene3D" id="3.40.50.1100">
    <property type="match status" value="2"/>
</dbReference>
<keyword evidence="6" id="KW-1185">Reference proteome</keyword>
<gene>
    <name evidence="5" type="ORF">D0Q02_25770</name>
</gene>
<comment type="similarity">
    <text evidence="2">Belongs to the ACC deaminase/D-cysteine desulfhydrase family.</text>
</comment>